<dbReference type="RefSeq" id="XP_009823489.1">
    <property type="nucleotide sequence ID" value="XM_009825187.1"/>
</dbReference>
<gene>
    <name evidence="2" type="ORF">H257_01809</name>
</gene>
<accession>W4H3W4</accession>
<dbReference type="AlphaFoldDB" id="W4H3W4"/>
<feature type="region of interest" description="Disordered" evidence="1">
    <location>
        <begin position="1"/>
        <end position="44"/>
    </location>
</feature>
<evidence type="ECO:0000256" key="1">
    <source>
        <dbReference type="SAM" id="MobiDB-lite"/>
    </source>
</evidence>
<proteinExistence type="predicted"/>
<evidence type="ECO:0000313" key="2">
    <source>
        <dbReference type="EMBL" id="ETV86690.1"/>
    </source>
</evidence>
<dbReference type="EMBL" id="KI913116">
    <property type="protein sequence ID" value="ETV86690.1"/>
    <property type="molecule type" value="Genomic_DNA"/>
</dbReference>
<dbReference type="GeneID" id="20803805"/>
<organism evidence="2">
    <name type="scientific">Aphanomyces astaci</name>
    <name type="common">Crayfish plague agent</name>
    <dbReference type="NCBI Taxonomy" id="112090"/>
    <lineage>
        <taxon>Eukaryota</taxon>
        <taxon>Sar</taxon>
        <taxon>Stramenopiles</taxon>
        <taxon>Oomycota</taxon>
        <taxon>Saprolegniomycetes</taxon>
        <taxon>Saprolegniales</taxon>
        <taxon>Verrucalvaceae</taxon>
        <taxon>Aphanomyces</taxon>
    </lineage>
</organism>
<sequence>MSSNETSTPMSLITSTRDRITSTAAPRSNSVSTRTSSRISRSMAGNDISNNARFSSFQNKYSAATSYPMLDNSHSKAVPACNACTDNGLVFDIMFMHSLGITMCGRVAKKVVVEVGVGVFFAANDASGCGDDSSVH</sequence>
<feature type="compositionally biased region" description="Polar residues" evidence="1">
    <location>
        <begin position="1"/>
        <end position="26"/>
    </location>
</feature>
<feature type="compositionally biased region" description="Low complexity" evidence="1">
    <location>
        <begin position="27"/>
        <end position="42"/>
    </location>
</feature>
<name>W4H3W4_APHAT</name>
<dbReference type="VEuPathDB" id="FungiDB:H257_01809"/>
<reference evidence="2" key="1">
    <citation type="submission" date="2013-12" db="EMBL/GenBank/DDBJ databases">
        <title>The Genome Sequence of Aphanomyces astaci APO3.</title>
        <authorList>
            <consortium name="The Broad Institute Genomics Platform"/>
            <person name="Russ C."/>
            <person name="Tyler B."/>
            <person name="van West P."/>
            <person name="Dieguez-Uribeondo J."/>
            <person name="Young S.K."/>
            <person name="Zeng Q."/>
            <person name="Gargeya S."/>
            <person name="Fitzgerald M."/>
            <person name="Abouelleil A."/>
            <person name="Alvarado L."/>
            <person name="Chapman S.B."/>
            <person name="Gainer-Dewar J."/>
            <person name="Goldberg J."/>
            <person name="Griggs A."/>
            <person name="Gujja S."/>
            <person name="Hansen M."/>
            <person name="Howarth C."/>
            <person name="Imamovic A."/>
            <person name="Ireland A."/>
            <person name="Larimer J."/>
            <person name="McCowan C."/>
            <person name="Murphy C."/>
            <person name="Pearson M."/>
            <person name="Poon T.W."/>
            <person name="Priest M."/>
            <person name="Roberts A."/>
            <person name="Saif S."/>
            <person name="Shea T."/>
            <person name="Sykes S."/>
            <person name="Wortman J."/>
            <person name="Nusbaum C."/>
            <person name="Birren B."/>
        </authorList>
    </citation>
    <scope>NUCLEOTIDE SEQUENCE [LARGE SCALE GENOMIC DNA]</scope>
    <source>
        <strain evidence="2">APO3</strain>
    </source>
</reference>
<protein>
    <submittedName>
        <fullName evidence="2">Uncharacterized protein</fullName>
    </submittedName>
</protein>